<dbReference type="InterPro" id="IPR012349">
    <property type="entry name" value="Split_barrel_FMN-bd"/>
</dbReference>
<organism evidence="1 2">
    <name type="scientific">Prauserella oleivorans</name>
    <dbReference type="NCBI Taxonomy" id="1478153"/>
    <lineage>
        <taxon>Bacteria</taxon>
        <taxon>Bacillati</taxon>
        <taxon>Actinomycetota</taxon>
        <taxon>Actinomycetes</taxon>
        <taxon>Pseudonocardiales</taxon>
        <taxon>Pseudonocardiaceae</taxon>
        <taxon>Prauserella</taxon>
    </lineage>
</organism>
<dbReference type="RefSeq" id="WP_377389785.1">
    <property type="nucleotide sequence ID" value="NZ_JBHSAN010000018.1"/>
</dbReference>
<evidence type="ECO:0000313" key="2">
    <source>
        <dbReference type="Proteomes" id="UP001597478"/>
    </source>
</evidence>
<accession>A0ABW5W4P3</accession>
<name>A0ABW5W4P3_9PSEU</name>
<reference evidence="2" key="1">
    <citation type="journal article" date="2019" name="Int. J. Syst. Evol. Microbiol.">
        <title>The Global Catalogue of Microorganisms (GCM) 10K type strain sequencing project: providing services to taxonomists for standard genome sequencing and annotation.</title>
        <authorList>
            <consortium name="The Broad Institute Genomics Platform"/>
            <consortium name="The Broad Institute Genome Sequencing Center for Infectious Disease"/>
            <person name="Wu L."/>
            <person name="Ma J."/>
        </authorList>
    </citation>
    <scope>NUCLEOTIDE SEQUENCE [LARGE SCALE GENOMIC DNA]</scope>
    <source>
        <strain evidence="2">IBRC-M 10906</strain>
    </source>
</reference>
<sequence length="152" mass="17176">MSLKTWYYRDARPNRVARVLDRGTGALYALGIAPNYLVTLEVTGRRSGRTVALPLVMTTLGNERYLVAMLGENTNWVRNVRAAHGEVTLRHGRREQVRLAAVPPEHRAPVLRAYLRRAPNARAHVPVDRNAALAEFERVAPAFPVFRVMPRE</sequence>
<dbReference type="Proteomes" id="UP001597478">
    <property type="component" value="Unassembled WGS sequence"/>
</dbReference>
<gene>
    <name evidence="1" type="ORF">ACFS2C_05845</name>
</gene>
<protein>
    <submittedName>
        <fullName evidence="1">Nitroreductase/quinone reductase family protein</fullName>
    </submittedName>
</protein>
<dbReference type="InterPro" id="IPR004378">
    <property type="entry name" value="F420H2_quin_Rdtase"/>
</dbReference>
<proteinExistence type="predicted"/>
<dbReference type="EMBL" id="JBHUOF010000006">
    <property type="protein sequence ID" value="MFD2798912.1"/>
    <property type="molecule type" value="Genomic_DNA"/>
</dbReference>
<keyword evidence="2" id="KW-1185">Reference proteome</keyword>
<dbReference type="Gene3D" id="2.30.110.10">
    <property type="entry name" value="Electron Transport, Fmn-binding Protein, Chain A"/>
    <property type="match status" value="1"/>
</dbReference>
<evidence type="ECO:0000313" key="1">
    <source>
        <dbReference type="EMBL" id="MFD2798912.1"/>
    </source>
</evidence>
<comment type="caution">
    <text evidence="1">The sequence shown here is derived from an EMBL/GenBank/DDBJ whole genome shotgun (WGS) entry which is preliminary data.</text>
</comment>
<dbReference type="Pfam" id="PF04075">
    <property type="entry name" value="F420H2_quin_red"/>
    <property type="match status" value="1"/>
</dbReference>